<comment type="function">
    <text evidence="9">May play the central regulatory role in sporulation. It may be an element of the effector pathway responsible for the activation of sporulation genes in response to nutritional stress. Spo0A may act in concert with spo0H (a sigma factor) to control the expression of some genes that are critical to the sporulation process.</text>
</comment>
<dbReference type="SMART" id="SM00388">
    <property type="entry name" value="HisKA"/>
    <property type="match status" value="1"/>
</dbReference>
<dbReference type="InterPro" id="IPR001789">
    <property type="entry name" value="Sig_transdc_resp-reg_receiver"/>
</dbReference>
<feature type="domain" description="Response regulatory" evidence="13">
    <location>
        <begin position="935"/>
        <end position="1056"/>
    </location>
</feature>
<dbReference type="AlphaFoldDB" id="R0C5C7"/>
<organism evidence="14 15">
    <name type="scientific">Enterocloster bolteae 90A9</name>
    <dbReference type="NCBI Taxonomy" id="997894"/>
    <lineage>
        <taxon>Bacteria</taxon>
        <taxon>Bacillati</taxon>
        <taxon>Bacillota</taxon>
        <taxon>Clostridia</taxon>
        <taxon>Lachnospirales</taxon>
        <taxon>Lachnospiraceae</taxon>
        <taxon>Enterocloster</taxon>
    </lineage>
</organism>
<proteinExistence type="predicted"/>
<dbReference type="Pfam" id="PF02518">
    <property type="entry name" value="HATPase_c"/>
    <property type="match status" value="1"/>
</dbReference>
<dbReference type="CDD" id="cd17546">
    <property type="entry name" value="REC_hyHK_CKI1_RcsC-like"/>
    <property type="match status" value="1"/>
</dbReference>
<comment type="caution">
    <text evidence="14">The sequence shown here is derived from an EMBL/GenBank/DDBJ whole genome shotgun (WGS) entry which is preliminary data.</text>
</comment>
<dbReference type="RefSeq" id="WP_002575254.1">
    <property type="nucleotide sequence ID" value="NZ_KB851182.1"/>
</dbReference>
<keyword evidence="11" id="KW-0175">Coiled coil</keyword>
<dbReference type="SMART" id="SM00387">
    <property type="entry name" value="HATPase_c"/>
    <property type="match status" value="1"/>
</dbReference>
<comment type="subcellular location">
    <subcellularLocation>
        <location evidence="2">Membrane</location>
    </subcellularLocation>
</comment>
<dbReference type="CDD" id="cd00082">
    <property type="entry name" value="HisKA"/>
    <property type="match status" value="1"/>
</dbReference>
<evidence type="ECO:0000256" key="2">
    <source>
        <dbReference type="ARBA" id="ARBA00004370"/>
    </source>
</evidence>
<dbReference type="EMBL" id="AGYH01000004">
    <property type="protein sequence ID" value="ENZ51762.1"/>
    <property type="molecule type" value="Genomic_DNA"/>
</dbReference>
<dbReference type="InterPro" id="IPR011006">
    <property type="entry name" value="CheY-like_superfamily"/>
</dbReference>
<evidence type="ECO:0000256" key="9">
    <source>
        <dbReference type="ARBA" id="ARBA00024867"/>
    </source>
</evidence>
<evidence type="ECO:0000256" key="3">
    <source>
        <dbReference type="ARBA" id="ARBA00012438"/>
    </source>
</evidence>
<dbReference type="InterPro" id="IPR005467">
    <property type="entry name" value="His_kinase_dom"/>
</dbReference>
<dbReference type="SUPFAM" id="SSF55785">
    <property type="entry name" value="PYP-like sensor domain (PAS domain)"/>
    <property type="match status" value="4"/>
</dbReference>
<dbReference type="Proteomes" id="UP000013126">
    <property type="component" value="Unassembled WGS sequence"/>
</dbReference>
<dbReference type="InterPro" id="IPR003594">
    <property type="entry name" value="HATPase_dom"/>
</dbReference>
<keyword evidence="7" id="KW-0418">Kinase</keyword>
<keyword evidence="8" id="KW-0902">Two-component regulatory system</keyword>
<feature type="modified residue" description="4-aspartylphosphate" evidence="10">
    <location>
        <position position="987"/>
    </location>
</feature>
<dbReference type="SUPFAM" id="SSF52172">
    <property type="entry name" value="CheY-like"/>
    <property type="match status" value="2"/>
</dbReference>
<dbReference type="Gene3D" id="3.30.565.10">
    <property type="entry name" value="Histidine kinase-like ATPase, C-terminal domain"/>
    <property type="match status" value="1"/>
</dbReference>
<accession>R0C5C7</accession>
<dbReference type="Pfam" id="PF13426">
    <property type="entry name" value="PAS_9"/>
    <property type="match status" value="1"/>
</dbReference>
<dbReference type="InterPro" id="IPR036890">
    <property type="entry name" value="HATPase_C_sf"/>
</dbReference>
<evidence type="ECO:0000259" key="12">
    <source>
        <dbReference type="PROSITE" id="PS50109"/>
    </source>
</evidence>
<evidence type="ECO:0000313" key="15">
    <source>
        <dbReference type="Proteomes" id="UP000013126"/>
    </source>
</evidence>
<dbReference type="InterPro" id="IPR036097">
    <property type="entry name" value="HisK_dim/P_sf"/>
</dbReference>
<gene>
    <name evidence="14" type="ORF">HMPREF1085_01957</name>
</gene>
<keyword evidence="15" id="KW-1185">Reference proteome</keyword>
<evidence type="ECO:0000256" key="8">
    <source>
        <dbReference type="ARBA" id="ARBA00023012"/>
    </source>
</evidence>
<dbReference type="CDD" id="cd16922">
    <property type="entry name" value="HATPase_EvgS-ArcB-TorS-like"/>
    <property type="match status" value="1"/>
</dbReference>
<dbReference type="PATRIC" id="fig|997894.4.peg.2082"/>
<evidence type="ECO:0000256" key="11">
    <source>
        <dbReference type="SAM" id="Coils"/>
    </source>
</evidence>
<dbReference type="PROSITE" id="PS50109">
    <property type="entry name" value="HIS_KIN"/>
    <property type="match status" value="1"/>
</dbReference>
<dbReference type="InterPro" id="IPR004358">
    <property type="entry name" value="Sig_transdc_His_kin-like_C"/>
</dbReference>
<keyword evidence="6" id="KW-0808">Transferase</keyword>
<dbReference type="FunFam" id="3.30.565.10:FF:000006">
    <property type="entry name" value="Sensor histidine kinase WalK"/>
    <property type="match status" value="1"/>
</dbReference>
<dbReference type="EC" id="2.7.13.3" evidence="3"/>
<dbReference type="GeneID" id="23113057"/>
<reference evidence="14 15" key="1">
    <citation type="submission" date="2013-01" db="EMBL/GenBank/DDBJ databases">
        <title>The Genome Sequence of Clostridium bolteae 90A9.</title>
        <authorList>
            <consortium name="The Broad Institute Genome Sequencing Platform"/>
            <person name="Earl A."/>
            <person name="Ward D."/>
            <person name="Feldgarden M."/>
            <person name="Gevers D."/>
            <person name="Courvalin P."/>
            <person name="Lambert T."/>
            <person name="Walker B."/>
            <person name="Young S.K."/>
            <person name="Zeng Q."/>
            <person name="Gargeya S."/>
            <person name="Fitzgerald M."/>
            <person name="Haas B."/>
            <person name="Abouelleil A."/>
            <person name="Alvarado L."/>
            <person name="Arachchi H.M."/>
            <person name="Berlin A.M."/>
            <person name="Chapman S.B."/>
            <person name="Dewar J."/>
            <person name="Goldberg J."/>
            <person name="Griggs A."/>
            <person name="Gujja S."/>
            <person name="Hansen M."/>
            <person name="Howarth C."/>
            <person name="Imamovic A."/>
            <person name="Larimer J."/>
            <person name="McCowan C."/>
            <person name="Murphy C."/>
            <person name="Neiman D."/>
            <person name="Pearson M."/>
            <person name="Priest M."/>
            <person name="Roberts A."/>
            <person name="Saif S."/>
            <person name="Shea T."/>
            <person name="Sisk P."/>
            <person name="Sykes S."/>
            <person name="Wortman J."/>
            <person name="Nusbaum C."/>
            <person name="Birren B."/>
        </authorList>
    </citation>
    <scope>NUCLEOTIDE SEQUENCE [LARGE SCALE GENOMIC DNA]</scope>
    <source>
        <strain evidence="14 15">90A9</strain>
    </source>
</reference>
<dbReference type="NCBIfam" id="TIGR00229">
    <property type="entry name" value="sensory_box"/>
    <property type="match status" value="1"/>
</dbReference>
<comment type="caution">
    <text evidence="10">Lacks conserved residue(s) required for the propagation of feature annotation.</text>
</comment>
<sequence length="1059" mass="120880">MEINLNYEQLNAEYSMLMSVLGASVSKHLIDGHYTCIWANDYYYDLIRYPKPQYEALFHSHCDEYFYNNPEGWAKLVETVNSALEQGKSGYSLYLPMVYPDGGTFWVRIQAVFTDELIDGYRVSYTTMVDVTDMMQARRAEEETRQDFDKMMQEQAMIMSALNISVSKHLIDEHYTCVLANEYYYKLIGYSKARYEALFHNHPDEFYRNNPEGWELLTNKVTSVLENDGDGYEAIVPMKYEDGSSYWVKLVSFFTDEYIDGYRVSYTVMTDVTDLVRTRNELEMLMSSMAVSVSRHLMDEHFTVLWANEFYYRLIGYSQAEYETKFHNHCDEYFRDNEAGLKILNEKVWGMVSADQRSYEAYLPLKKPDGSMLWAKLVGFLTDEYMDGRQIAYTTMIDVTNLMQMQKERSIAYDSIPGFIIKHRILPQSIVMLDASEQIEDIFDVSRDDIEAADPFSVLAQESRELIKSRMPVLRRREPLEATIHTRDKHGRDRWFHINGTCIDTVSDDPVYLTMFIDITDITELRELQRKLEERTDMLNEALEAARCANAAKSDFLSRMSHDIRTPMNAITGMTEIACAHIEDKERVRDCLQKIRLSSHHLLGLINDVLDMSKIENGNFPINMTPIFLPDELHEVIMIVLPEIRARQQRFDVHIKELHGETYSCDALRLRQILLNLLSNAIKFTPNGGTIVLEVEAGRTEENGKAVLCFTILDNGMGMKPEYLEHIFEPFTREKDSRTDRIEGSGLGMAITKRLTDLLGGDITVKSRPGHGTAFKVFLPMEALPDTAKTGPDPGGICVLLVDDDPVSLDWGCRLLLSMGIRVEGTGFEEAAGRYDGGKQEVEAYDLVILGSGLPGAEVLKKAEAFLHVFQSSAPFILSAYDISELKEKAQDLGICGFLDRPFYHSAVHDCIKRYLFDTEPAQQAAESFDFTGVTVLLAEDNEINREIAVELLEGFGLKLDTAINGIEAVRLFRESRPGYYALILMDIQMPEMNGYEAARTIRSLSREDGRTIPILAMTADAFVEDIESAKAAGMNGHLSKPVDFELLGREIRKYLNRS</sequence>
<feature type="domain" description="Response regulatory" evidence="13">
    <location>
        <begin position="798"/>
        <end position="916"/>
    </location>
</feature>
<evidence type="ECO:0000256" key="4">
    <source>
        <dbReference type="ARBA" id="ARBA00018672"/>
    </source>
</evidence>
<feature type="coiled-coil region" evidence="11">
    <location>
        <begin position="522"/>
        <end position="549"/>
    </location>
</feature>
<dbReference type="PRINTS" id="PR00344">
    <property type="entry name" value="BCTRLSENSOR"/>
</dbReference>
<evidence type="ECO:0000259" key="13">
    <source>
        <dbReference type="PROSITE" id="PS50110"/>
    </source>
</evidence>
<dbReference type="Gene3D" id="3.40.50.2300">
    <property type="match status" value="2"/>
</dbReference>
<dbReference type="Pfam" id="PF00512">
    <property type="entry name" value="HisKA"/>
    <property type="match status" value="1"/>
</dbReference>
<dbReference type="SUPFAM" id="SSF55874">
    <property type="entry name" value="ATPase domain of HSP90 chaperone/DNA topoisomerase II/histidine kinase"/>
    <property type="match status" value="1"/>
</dbReference>
<dbReference type="InterPro" id="IPR035965">
    <property type="entry name" value="PAS-like_dom_sf"/>
</dbReference>
<feature type="domain" description="Histidine kinase" evidence="12">
    <location>
        <begin position="559"/>
        <end position="783"/>
    </location>
</feature>
<dbReference type="HOGENOM" id="CLU_000445_114_21_9"/>
<evidence type="ECO:0000313" key="14">
    <source>
        <dbReference type="EMBL" id="ENZ51762.1"/>
    </source>
</evidence>
<dbReference type="Gene3D" id="1.10.287.130">
    <property type="match status" value="1"/>
</dbReference>
<dbReference type="OrthoDB" id="9790669at2"/>
<evidence type="ECO:0000256" key="1">
    <source>
        <dbReference type="ARBA" id="ARBA00000085"/>
    </source>
</evidence>
<evidence type="ECO:0000256" key="5">
    <source>
        <dbReference type="ARBA" id="ARBA00022553"/>
    </source>
</evidence>
<evidence type="ECO:0000256" key="6">
    <source>
        <dbReference type="ARBA" id="ARBA00022679"/>
    </source>
</evidence>
<evidence type="ECO:0000256" key="10">
    <source>
        <dbReference type="PROSITE-ProRule" id="PRU00169"/>
    </source>
</evidence>
<dbReference type="SUPFAM" id="SSF47384">
    <property type="entry name" value="Homodimeric domain of signal transducing histidine kinase"/>
    <property type="match status" value="1"/>
</dbReference>
<protein>
    <recommendedName>
        <fullName evidence="4">Stage 0 sporulation protein A homolog</fullName>
        <ecNumber evidence="3">2.7.13.3</ecNumber>
    </recommendedName>
</protein>
<dbReference type="PANTHER" id="PTHR45339:SF1">
    <property type="entry name" value="HYBRID SIGNAL TRANSDUCTION HISTIDINE KINASE J"/>
    <property type="match status" value="1"/>
</dbReference>
<dbReference type="InterPro" id="IPR000014">
    <property type="entry name" value="PAS"/>
</dbReference>
<dbReference type="Pfam" id="PF00072">
    <property type="entry name" value="Response_reg"/>
    <property type="match status" value="1"/>
</dbReference>
<keyword evidence="5 10" id="KW-0597">Phosphoprotein</keyword>
<dbReference type="PROSITE" id="PS50110">
    <property type="entry name" value="RESPONSE_REGULATORY"/>
    <property type="match status" value="2"/>
</dbReference>
<dbReference type="GO" id="GO:0016020">
    <property type="term" value="C:membrane"/>
    <property type="evidence" value="ECO:0007669"/>
    <property type="project" value="UniProtKB-SubCell"/>
</dbReference>
<dbReference type="GO" id="GO:0000155">
    <property type="term" value="F:phosphorelay sensor kinase activity"/>
    <property type="evidence" value="ECO:0007669"/>
    <property type="project" value="InterPro"/>
</dbReference>
<dbReference type="SMART" id="SM00448">
    <property type="entry name" value="REC"/>
    <property type="match status" value="2"/>
</dbReference>
<dbReference type="PANTHER" id="PTHR45339">
    <property type="entry name" value="HYBRID SIGNAL TRANSDUCTION HISTIDINE KINASE J"/>
    <property type="match status" value="1"/>
</dbReference>
<dbReference type="InterPro" id="IPR003661">
    <property type="entry name" value="HisK_dim/P_dom"/>
</dbReference>
<evidence type="ECO:0000256" key="7">
    <source>
        <dbReference type="ARBA" id="ARBA00022777"/>
    </source>
</evidence>
<comment type="catalytic activity">
    <reaction evidence="1">
        <text>ATP + protein L-histidine = ADP + protein N-phospho-L-histidine.</text>
        <dbReference type="EC" id="2.7.13.3"/>
    </reaction>
</comment>
<name>R0C5C7_9FIRM</name>
<dbReference type="Gene3D" id="3.30.450.20">
    <property type="entry name" value="PAS domain"/>
    <property type="match status" value="1"/>
</dbReference>